<organism evidence="3 4">
    <name type="scientific">Cytobacillus eiseniae</name>
    <dbReference type="NCBI Taxonomy" id="762947"/>
    <lineage>
        <taxon>Bacteria</taxon>
        <taxon>Bacillati</taxon>
        <taxon>Bacillota</taxon>
        <taxon>Bacilli</taxon>
        <taxon>Bacillales</taxon>
        <taxon>Bacillaceae</taxon>
        <taxon>Cytobacillus</taxon>
    </lineage>
</organism>
<dbReference type="PANTHER" id="PTHR42852">
    <property type="entry name" value="THIOL:DISULFIDE INTERCHANGE PROTEIN DSBE"/>
    <property type="match status" value="1"/>
</dbReference>
<gene>
    <name evidence="3" type="ORF">J2Z40_000013</name>
</gene>
<evidence type="ECO:0000259" key="2">
    <source>
        <dbReference type="PROSITE" id="PS51352"/>
    </source>
</evidence>
<dbReference type="InterPro" id="IPR000866">
    <property type="entry name" value="AhpC/TSA"/>
</dbReference>
<dbReference type="CDD" id="cd02966">
    <property type="entry name" value="TlpA_like_family"/>
    <property type="match status" value="1"/>
</dbReference>
<sequence>MKKILLGVFGFVAILILVDQFFLQDSREEDKKQKIEKYEKIANAEQLLIGLNEGKRAPDFTLEDLNGNPIKLNDYKGKAILLNFWATWCPPCKDEMPHMEKLYQKYNNDGFEILAVNVMTSEKDPKNVNHFIEDYQLTFPIPIDEKGIVFHDYAILGYPTSFFIDSDGVIRKKVMGPVNEEEMEIEILKLL</sequence>
<dbReference type="PANTHER" id="PTHR42852:SF1">
    <property type="entry name" value="THIOREDOXIN-LIKE PROTEIN YNEN"/>
    <property type="match status" value="1"/>
</dbReference>
<keyword evidence="1" id="KW-1015">Disulfide bond</keyword>
<evidence type="ECO:0000313" key="3">
    <source>
        <dbReference type="EMBL" id="MBP2239460.1"/>
    </source>
</evidence>
<evidence type="ECO:0000256" key="1">
    <source>
        <dbReference type="ARBA" id="ARBA00023157"/>
    </source>
</evidence>
<dbReference type="InterPro" id="IPR013766">
    <property type="entry name" value="Thioredoxin_domain"/>
</dbReference>
<dbReference type="Gene3D" id="3.40.30.10">
    <property type="entry name" value="Glutaredoxin"/>
    <property type="match status" value="1"/>
</dbReference>
<dbReference type="Pfam" id="PF00578">
    <property type="entry name" value="AhpC-TSA"/>
    <property type="match status" value="1"/>
</dbReference>
<dbReference type="PROSITE" id="PS00194">
    <property type="entry name" value="THIOREDOXIN_1"/>
    <property type="match status" value="1"/>
</dbReference>
<dbReference type="InterPro" id="IPR050553">
    <property type="entry name" value="Thioredoxin_ResA/DsbE_sf"/>
</dbReference>
<name>A0ABS4RAV0_9BACI</name>
<dbReference type="Proteomes" id="UP001519293">
    <property type="component" value="Unassembled WGS sequence"/>
</dbReference>
<dbReference type="InterPro" id="IPR017937">
    <property type="entry name" value="Thioredoxin_CS"/>
</dbReference>
<dbReference type="RefSeq" id="WP_066395066.1">
    <property type="nucleotide sequence ID" value="NZ_JAGIKZ010000001.1"/>
</dbReference>
<accession>A0ABS4RAV0</accession>
<protein>
    <submittedName>
        <fullName evidence="3">Peroxiredoxin</fullName>
    </submittedName>
</protein>
<dbReference type="InterPro" id="IPR036249">
    <property type="entry name" value="Thioredoxin-like_sf"/>
</dbReference>
<dbReference type="EMBL" id="JAGIKZ010000001">
    <property type="protein sequence ID" value="MBP2239460.1"/>
    <property type="molecule type" value="Genomic_DNA"/>
</dbReference>
<proteinExistence type="predicted"/>
<evidence type="ECO:0000313" key="4">
    <source>
        <dbReference type="Proteomes" id="UP001519293"/>
    </source>
</evidence>
<comment type="caution">
    <text evidence="3">The sequence shown here is derived from an EMBL/GenBank/DDBJ whole genome shotgun (WGS) entry which is preliminary data.</text>
</comment>
<reference evidence="3 4" key="1">
    <citation type="submission" date="2021-03" db="EMBL/GenBank/DDBJ databases">
        <title>Genomic Encyclopedia of Type Strains, Phase IV (KMG-IV): sequencing the most valuable type-strain genomes for metagenomic binning, comparative biology and taxonomic classification.</title>
        <authorList>
            <person name="Goeker M."/>
        </authorList>
    </citation>
    <scope>NUCLEOTIDE SEQUENCE [LARGE SCALE GENOMIC DNA]</scope>
    <source>
        <strain evidence="3 4">DSM 26675</strain>
    </source>
</reference>
<dbReference type="SUPFAM" id="SSF52833">
    <property type="entry name" value="Thioredoxin-like"/>
    <property type="match status" value="1"/>
</dbReference>
<keyword evidence="4" id="KW-1185">Reference proteome</keyword>
<feature type="domain" description="Thioredoxin" evidence="2">
    <location>
        <begin position="51"/>
        <end position="191"/>
    </location>
</feature>
<dbReference type="PROSITE" id="PS51352">
    <property type="entry name" value="THIOREDOXIN_2"/>
    <property type="match status" value="1"/>
</dbReference>